<reference evidence="18" key="3">
    <citation type="submission" date="2020-06" db="EMBL/GenBank/DDBJ databases">
        <title>Helianthus annuus Genome sequencing and assembly Release 2.</title>
        <authorList>
            <person name="Gouzy J."/>
            <person name="Langlade N."/>
            <person name="Munos S."/>
        </authorList>
    </citation>
    <scope>NUCLEOTIDE SEQUENCE</scope>
    <source>
        <tissue evidence="18">Leaves</tissue>
    </source>
</reference>
<keyword evidence="9 18" id="KW-0378">Hydrolase</keyword>
<dbReference type="Pfam" id="PF26200">
    <property type="entry name" value="Rcat_RNF216"/>
    <property type="match status" value="1"/>
</dbReference>
<evidence type="ECO:0000256" key="9">
    <source>
        <dbReference type="ARBA" id="ARBA00022801"/>
    </source>
</evidence>
<keyword evidence="12" id="KW-0067">ATP-binding</keyword>
<dbReference type="Proteomes" id="UP000215914">
    <property type="component" value="Chromosome 15"/>
</dbReference>
<evidence type="ECO:0000256" key="13">
    <source>
        <dbReference type="ARBA" id="ARBA00047984"/>
    </source>
</evidence>
<dbReference type="InterPro" id="IPR011545">
    <property type="entry name" value="DEAD/DEAH_box_helicase_dom"/>
</dbReference>
<dbReference type="Gene3D" id="3.30.40.10">
    <property type="entry name" value="Zinc/RING finger domain, C3HC4 (zinc finger)"/>
    <property type="match status" value="1"/>
</dbReference>
<protein>
    <recommendedName>
        <fullName evidence="2">RNA helicase</fullName>
        <ecNumber evidence="2">3.6.4.13</ecNumber>
    </recommendedName>
</protein>
<dbReference type="EC" id="3.6.4.13" evidence="2"/>
<accession>A0A251S6I8</accession>
<feature type="domain" description="RING-type" evidence="17">
    <location>
        <begin position="1514"/>
        <end position="1720"/>
    </location>
</feature>
<dbReference type="CDD" id="cd00590">
    <property type="entry name" value="RRM_SF"/>
    <property type="match status" value="1"/>
</dbReference>
<dbReference type="GO" id="GO:0003723">
    <property type="term" value="F:RNA binding"/>
    <property type="evidence" value="ECO:0000318"/>
    <property type="project" value="GO_Central"/>
</dbReference>
<dbReference type="InterPro" id="IPR044066">
    <property type="entry name" value="TRIAD_supradom"/>
</dbReference>
<dbReference type="STRING" id="4232.A0A251S6I8"/>
<evidence type="ECO:0000256" key="5">
    <source>
        <dbReference type="ARBA" id="ARBA00022737"/>
    </source>
</evidence>
<dbReference type="SMART" id="SM00647">
    <property type="entry name" value="IBR"/>
    <property type="match status" value="2"/>
</dbReference>
<feature type="region of interest" description="Disordered" evidence="14">
    <location>
        <begin position="1"/>
        <end position="38"/>
    </location>
</feature>
<dbReference type="EMBL" id="MNCJ02000330">
    <property type="protein sequence ID" value="KAF5763261.1"/>
    <property type="molecule type" value="Genomic_DNA"/>
</dbReference>
<evidence type="ECO:0000256" key="11">
    <source>
        <dbReference type="ARBA" id="ARBA00022833"/>
    </source>
</evidence>
<dbReference type="InParanoid" id="A0A251S6I8"/>
<dbReference type="InterPro" id="IPR002867">
    <property type="entry name" value="IBR_dom"/>
</dbReference>
<keyword evidence="8" id="KW-0833">Ubl conjugation pathway</keyword>
<evidence type="ECO:0000259" key="17">
    <source>
        <dbReference type="PROSITE" id="PS51873"/>
    </source>
</evidence>
<dbReference type="Pfam" id="PF24475">
    <property type="entry name" value="RBD_DEAH11"/>
    <property type="match status" value="1"/>
</dbReference>
<dbReference type="Gene3D" id="1.20.120.1750">
    <property type="match status" value="1"/>
</dbReference>
<proteinExistence type="inferred from homology"/>
<keyword evidence="20" id="KW-1185">Reference proteome</keyword>
<dbReference type="PANTHER" id="PTHR18934:SF81">
    <property type="entry name" value="ATP-DEPENDENT RNA HELICASE DEAH11, CHLOROPLASTIC-RELATED"/>
    <property type="match status" value="1"/>
</dbReference>
<evidence type="ECO:0000256" key="3">
    <source>
        <dbReference type="ARBA" id="ARBA00022679"/>
    </source>
</evidence>
<evidence type="ECO:0000256" key="14">
    <source>
        <dbReference type="SAM" id="MobiDB-lite"/>
    </source>
</evidence>
<dbReference type="FunFam" id="3.40.50.300:FF:001279">
    <property type="entry name" value="ATP-dependent RNA helicase DEAH12 chloroplastic"/>
    <property type="match status" value="1"/>
</dbReference>
<evidence type="ECO:0000256" key="6">
    <source>
        <dbReference type="ARBA" id="ARBA00022741"/>
    </source>
</evidence>
<evidence type="ECO:0000259" key="15">
    <source>
        <dbReference type="PROSITE" id="PS51192"/>
    </source>
</evidence>
<dbReference type="SMART" id="SM00847">
    <property type="entry name" value="HA2"/>
    <property type="match status" value="1"/>
</dbReference>
<feature type="domain" description="Helicase ATP-binding" evidence="15">
    <location>
        <begin position="270"/>
        <end position="434"/>
    </location>
</feature>
<dbReference type="InterPro" id="IPR056244">
    <property type="entry name" value="RRM_DEAH11/12"/>
</dbReference>
<evidence type="ECO:0000313" key="18">
    <source>
        <dbReference type="EMBL" id="KAF5763261.1"/>
    </source>
</evidence>
<dbReference type="SMART" id="SM00487">
    <property type="entry name" value="DEXDc"/>
    <property type="match status" value="1"/>
</dbReference>
<dbReference type="CDD" id="cd18791">
    <property type="entry name" value="SF2_C_RHA"/>
    <property type="match status" value="1"/>
</dbReference>
<dbReference type="CDD" id="cd22585">
    <property type="entry name" value="Rcat_RBR_DEAH12-like"/>
    <property type="match status" value="1"/>
</dbReference>
<evidence type="ECO:0000256" key="1">
    <source>
        <dbReference type="ARBA" id="ARBA00008792"/>
    </source>
</evidence>
<dbReference type="Gene3D" id="3.40.50.300">
    <property type="entry name" value="P-loop containing nucleotide triphosphate hydrolases"/>
    <property type="match status" value="2"/>
</dbReference>
<dbReference type="Pfam" id="PF00097">
    <property type="entry name" value="zf-C3HC4"/>
    <property type="match status" value="1"/>
</dbReference>
<evidence type="ECO:0000259" key="16">
    <source>
        <dbReference type="PROSITE" id="PS51194"/>
    </source>
</evidence>
<dbReference type="Gene3D" id="1.20.120.1080">
    <property type="match status" value="1"/>
</dbReference>
<evidence type="ECO:0000313" key="19">
    <source>
        <dbReference type="EMBL" id="OTF94191.1"/>
    </source>
</evidence>
<dbReference type="InterPro" id="IPR017907">
    <property type="entry name" value="Znf_RING_CS"/>
</dbReference>
<dbReference type="Pfam" id="PF00271">
    <property type="entry name" value="Helicase_C"/>
    <property type="match status" value="1"/>
</dbReference>
<evidence type="ECO:0000313" key="20">
    <source>
        <dbReference type="Proteomes" id="UP000215914"/>
    </source>
</evidence>
<feature type="domain" description="Helicase C-terminal" evidence="16">
    <location>
        <begin position="463"/>
        <end position="632"/>
    </location>
</feature>
<gene>
    <name evidence="19" type="ORF">HannXRQ_Chr15g0469421</name>
    <name evidence="18" type="ORF">HanXRQr2_Chr15g0678221</name>
</gene>
<dbReference type="InterPro" id="IPR014001">
    <property type="entry name" value="Helicase_ATP-bd"/>
</dbReference>
<dbReference type="Pfam" id="PF01485">
    <property type="entry name" value="IBR"/>
    <property type="match status" value="1"/>
</dbReference>
<dbReference type="InterPro" id="IPR011709">
    <property type="entry name" value="DEAD-box_helicase_OB_fold"/>
</dbReference>
<dbReference type="FunFam" id="1.20.120.1750:FF:000020">
    <property type="entry name" value="ATP-dependent RNA helicase DEAH12 chloroplastic"/>
    <property type="match status" value="1"/>
</dbReference>
<dbReference type="CDD" id="cd17917">
    <property type="entry name" value="DEXHc_RHA-like"/>
    <property type="match status" value="1"/>
</dbReference>
<dbReference type="Pfam" id="PF24641">
    <property type="entry name" value="KH_DEAH11_2nd"/>
    <property type="match status" value="1"/>
</dbReference>
<keyword evidence="4" id="KW-0479">Metal-binding</keyword>
<dbReference type="InterPro" id="IPR007502">
    <property type="entry name" value="Helicase-assoc_dom"/>
</dbReference>
<dbReference type="Gramene" id="mRNA:HanXRQr2_Chr15g0678221">
    <property type="protein sequence ID" value="mRNA:HanXRQr2_Chr15g0678221"/>
    <property type="gene ID" value="HanXRQr2_Chr15g0678221"/>
</dbReference>
<dbReference type="InterPro" id="IPR013083">
    <property type="entry name" value="Znf_RING/FYVE/PHD"/>
</dbReference>
<dbReference type="SUPFAM" id="SSF52540">
    <property type="entry name" value="P-loop containing nucleoside triphosphate hydrolases"/>
    <property type="match status" value="1"/>
</dbReference>
<keyword evidence="11" id="KW-0862">Zinc</keyword>
<dbReference type="FunCoup" id="A0A251S6I8">
    <property type="interactions" value="841"/>
</dbReference>
<keyword evidence="5" id="KW-0677">Repeat</keyword>
<dbReference type="GO" id="GO:0003724">
    <property type="term" value="F:RNA helicase activity"/>
    <property type="evidence" value="ECO:0007669"/>
    <property type="project" value="UniProtKB-EC"/>
</dbReference>
<evidence type="ECO:0000256" key="4">
    <source>
        <dbReference type="ARBA" id="ARBA00022723"/>
    </source>
</evidence>
<dbReference type="InterPro" id="IPR056247">
    <property type="entry name" value="KH_DEAH11/12_2nd"/>
</dbReference>
<dbReference type="PROSITE" id="PS51194">
    <property type="entry name" value="HELICASE_CTER"/>
    <property type="match status" value="1"/>
</dbReference>
<dbReference type="Pfam" id="PF21010">
    <property type="entry name" value="HA2_C"/>
    <property type="match status" value="1"/>
</dbReference>
<evidence type="ECO:0000256" key="10">
    <source>
        <dbReference type="ARBA" id="ARBA00022806"/>
    </source>
</evidence>
<comment type="catalytic activity">
    <reaction evidence="13">
        <text>ATP + H2O = ADP + phosphate + H(+)</text>
        <dbReference type="Rhea" id="RHEA:13065"/>
        <dbReference type="ChEBI" id="CHEBI:15377"/>
        <dbReference type="ChEBI" id="CHEBI:15378"/>
        <dbReference type="ChEBI" id="CHEBI:30616"/>
        <dbReference type="ChEBI" id="CHEBI:43474"/>
        <dbReference type="ChEBI" id="CHEBI:456216"/>
        <dbReference type="EC" id="3.6.4.13"/>
    </reaction>
</comment>
<dbReference type="InterPro" id="IPR056248">
    <property type="entry name" value="RBD_DEAH11/12"/>
</dbReference>
<dbReference type="FunFam" id="1.20.120.1080:FF:000033">
    <property type="entry name" value="RBR-type E3 ubiquitin transferase"/>
    <property type="match status" value="1"/>
</dbReference>
<dbReference type="PROSITE" id="PS51192">
    <property type="entry name" value="HELICASE_ATP_BIND_1"/>
    <property type="match status" value="1"/>
</dbReference>
<dbReference type="GO" id="GO:0004386">
    <property type="term" value="F:helicase activity"/>
    <property type="evidence" value="ECO:0000318"/>
    <property type="project" value="GO_Central"/>
</dbReference>
<keyword evidence="10 18" id="KW-0347">Helicase</keyword>
<sequence>MSSDQVVPMHQNRAPVPANHRPFHHRRRDRSPPSSRTFATAHRRPNFIIELRSQSNDQNSYNRHEIVTLMGKFKSAPDDFFLYQTGVVAARFFYQQWTTVLQTLVYLWEVLLDGGLSFMPRLVQNVLVPSDTEELNSRLRVLFREKILSLLEGELVKKMGNKLEEVSREIARLGLLLKKPKRPVMHMELWKKREGNVREKELIERRIGEFKSAMGCILDYLDGKVFDGSDVKVLLLKGGFDWNKIYWMIKRECRRLDDGLPIYADRMDILWKIHCQQVMVLIGETGSGKSTQLVQFLVDSGVAGDKSIVCTQPRKLAAISLANRVKEESRGCCDDNSIICSSTYSSFDRLDSKVIYLTDHCLLQHYMNDKNFSWASCIIVDEAHERSLSTDLLLALIKDLLHRRSDLRFIIMSATADAEQLSKYYFDCDTHHVAGRTFPVDIRYVPALSSSSSNVHHDFVAPYVSEVLKRVGEIHRTEDQGTILAFLTSQMEVEWACDQFKGPSIVSLPLHGKLSHEEQYRVYLNYPNKRKVIFSTNLAETSLTIPGVKYVVDSGMVKESRFEPGTGMNVLKVCRISQSSANQRAGRAGRTEPGKCYRIYEEREFQSMPCHQEPEIRRVNLGIAVLRILALGIHKVEEFDFIDAPCNTAIETAIKNLIQLGAIVLEHGIHKLTKDGRMLVKLGIEPRLGKMILKCFENRMGREGLVLAAVMANSSSIFCRVGKDEEKQKSDCLKVQFCHTGGDLFTLLSVYRKWESIPRDKRNQWCWDNSINAKSMRRCQETVQEMESCLQHELNIIIPTYWRWDPMVKTEYDQILKDVILSALADNIAMYSGNDNLGYEVPSTGTHVQLHPSCSLLMFGERPSWVVFGEIIAMPNQYLVCVTSVDFESLLTLSPAPFDISQIDRRKLQLKVLTGFGTTLLKRFCGKSNSSLRHLVSNIKDTINDDRVRLEVSVDHNEVNVFATSEHLTRVCEIVNSVLEREGRWLQNECLEKCLFPDRHVSPPVALFGSGAEIKHLELEKRCLTVDIFVHGSHDIEEKELLSFLEQHTSGNICAVHKLNLVGQDNEKWGRVTFFTPEAAEKATKLSPVDFNNCKLKIAPSRSIFGGDNKFSSFPAVKAKVAWPRRRNRGFAFVQCNPQDVSAMVEDFSNVLIGDQFINCRPSMKFTDSIMLSGIDGDVFEPELYDALYRATNRKILKVTLPRAAAVENPPLVVLEDALLREVRSFMPAGNSKNECVRVHIFPYEAFDNYVKAEISFDGSLHLEAAKALEQIDGKSLSGCQPWQKIKCQQQFNSIVSCPASVYGVIKEQLQALLKNLENRKGAEFFPDWNENGTYRIRISAKATKIMAESRRPLEQLMNGRTIIDDQLTPPVIQLIFSREGFALQRSIQRETGTFFLFDRHNHSFRVFGPLNKLDLAQNKLVQSLVTLHENKQLDVHLRGPAFPPDLMKKVVEKFGPDLHGLKERFPGSDFMLNTRHHIISVRGTKELKQNVEETVHEIVRTTTSTSGQTVISQTRSCPICLCDVEDGYRLEKCNHEFCRPCLVEQLESAIKNPGNSFPIRCAQEGCRELILVVDIKSLLLTDKVDELFRASLGSFVASSSGKYRFCPSPDCPSVYQVQDDGRPFACGACSVETCTRCHLEYHPFLSCEMYKEFKRDPDLSLKEWMKGKEAVRHCPVCNFTIEKIDGCNHIECRCGIHICWVCLETFKSSDECYGHLRSIHHAIV</sequence>
<dbReference type="Pfam" id="PF24471">
    <property type="entry name" value="KH_DEAH11"/>
    <property type="match status" value="1"/>
</dbReference>
<evidence type="ECO:0000256" key="12">
    <source>
        <dbReference type="ARBA" id="ARBA00022840"/>
    </source>
</evidence>
<evidence type="ECO:0000256" key="7">
    <source>
        <dbReference type="ARBA" id="ARBA00022771"/>
    </source>
</evidence>
<evidence type="ECO:0000256" key="2">
    <source>
        <dbReference type="ARBA" id="ARBA00012552"/>
    </source>
</evidence>
<keyword evidence="3" id="KW-0808">Transferase</keyword>
<dbReference type="PANTHER" id="PTHR18934">
    <property type="entry name" value="ATP-DEPENDENT RNA HELICASE"/>
    <property type="match status" value="1"/>
</dbReference>
<dbReference type="PROSITE" id="PS00690">
    <property type="entry name" value="DEAH_ATP_HELICASE"/>
    <property type="match status" value="1"/>
</dbReference>
<dbReference type="InterPro" id="IPR001650">
    <property type="entry name" value="Helicase_C-like"/>
</dbReference>
<dbReference type="CDD" id="cd20335">
    <property type="entry name" value="BRcat_RBR"/>
    <property type="match status" value="1"/>
</dbReference>
<reference evidence="18 20" key="1">
    <citation type="journal article" date="2017" name="Nature">
        <title>The sunflower genome provides insights into oil metabolism, flowering and Asterid evolution.</title>
        <authorList>
            <person name="Badouin H."/>
            <person name="Gouzy J."/>
            <person name="Grassa C.J."/>
            <person name="Murat F."/>
            <person name="Staton S.E."/>
            <person name="Cottret L."/>
            <person name="Lelandais-Briere C."/>
            <person name="Owens G.L."/>
            <person name="Carrere S."/>
            <person name="Mayjonade B."/>
            <person name="Legrand L."/>
            <person name="Gill N."/>
            <person name="Kane N.C."/>
            <person name="Bowers J.E."/>
            <person name="Hubner S."/>
            <person name="Bellec A."/>
            <person name="Berard A."/>
            <person name="Berges H."/>
            <person name="Blanchet N."/>
            <person name="Boniface M.C."/>
            <person name="Brunel D."/>
            <person name="Catrice O."/>
            <person name="Chaidir N."/>
            <person name="Claudel C."/>
            <person name="Donnadieu C."/>
            <person name="Faraut T."/>
            <person name="Fievet G."/>
            <person name="Helmstetter N."/>
            <person name="King M."/>
            <person name="Knapp S.J."/>
            <person name="Lai Z."/>
            <person name="Le Paslier M.C."/>
            <person name="Lippi Y."/>
            <person name="Lorenzon L."/>
            <person name="Mandel J.R."/>
            <person name="Marage G."/>
            <person name="Marchand G."/>
            <person name="Marquand E."/>
            <person name="Bret-Mestries E."/>
            <person name="Morien E."/>
            <person name="Nambeesan S."/>
            <person name="Nguyen T."/>
            <person name="Pegot-Espagnet P."/>
            <person name="Pouilly N."/>
            <person name="Raftis F."/>
            <person name="Sallet E."/>
            <person name="Schiex T."/>
            <person name="Thomas J."/>
            <person name="Vandecasteele C."/>
            <person name="Vares D."/>
            <person name="Vear F."/>
            <person name="Vautrin S."/>
            <person name="Crespi M."/>
            <person name="Mangin B."/>
            <person name="Burke J.M."/>
            <person name="Salse J."/>
            <person name="Munos S."/>
            <person name="Vincourt P."/>
            <person name="Rieseberg L.H."/>
            <person name="Langlade N.B."/>
        </authorList>
    </citation>
    <scope>NUCLEOTIDE SEQUENCE [LARGE SCALE GENOMIC DNA]</scope>
    <source>
        <strain evidence="20">cv. SF193</strain>
        <tissue evidence="18">Leaves</tissue>
    </source>
</reference>
<dbReference type="EMBL" id="CM007904">
    <property type="protein sequence ID" value="OTF94191.1"/>
    <property type="molecule type" value="Genomic_DNA"/>
</dbReference>
<reference evidence="19" key="2">
    <citation type="submission" date="2017-02" db="EMBL/GenBank/DDBJ databases">
        <title>Sunflower complete genome.</title>
        <authorList>
            <person name="Langlade N."/>
            <person name="Munos S."/>
        </authorList>
    </citation>
    <scope>NUCLEOTIDE SEQUENCE [LARGE SCALE GENOMIC DNA]</scope>
    <source>
        <tissue evidence="19">Leaves</tissue>
    </source>
</reference>
<dbReference type="InterPro" id="IPR002464">
    <property type="entry name" value="DNA/RNA_helicase_DEAH_CS"/>
</dbReference>
<evidence type="ECO:0000256" key="8">
    <source>
        <dbReference type="ARBA" id="ARBA00022786"/>
    </source>
</evidence>
<dbReference type="InterPro" id="IPR056246">
    <property type="entry name" value="KH_DEAH11/12_1st"/>
</dbReference>
<dbReference type="GO" id="GO:0016740">
    <property type="term" value="F:transferase activity"/>
    <property type="evidence" value="ECO:0007669"/>
    <property type="project" value="UniProtKB-KW"/>
</dbReference>
<dbReference type="PROSITE" id="PS51873">
    <property type="entry name" value="TRIAD"/>
    <property type="match status" value="1"/>
</dbReference>
<keyword evidence="6" id="KW-0547">Nucleotide-binding</keyword>
<dbReference type="Pfam" id="PF00270">
    <property type="entry name" value="DEAD"/>
    <property type="match status" value="1"/>
</dbReference>
<dbReference type="GO" id="GO:0005524">
    <property type="term" value="F:ATP binding"/>
    <property type="evidence" value="ECO:0007669"/>
    <property type="project" value="UniProtKB-KW"/>
</dbReference>
<name>A0A251S6I8_HELAN</name>
<dbReference type="PROSITE" id="PS00518">
    <property type="entry name" value="ZF_RING_1"/>
    <property type="match status" value="1"/>
</dbReference>
<organism evidence="19 20">
    <name type="scientific">Helianthus annuus</name>
    <name type="common">Common sunflower</name>
    <dbReference type="NCBI Taxonomy" id="4232"/>
    <lineage>
        <taxon>Eukaryota</taxon>
        <taxon>Viridiplantae</taxon>
        <taxon>Streptophyta</taxon>
        <taxon>Embryophyta</taxon>
        <taxon>Tracheophyta</taxon>
        <taxon>Spermatophyta</taxon>
        <taxon>Magnoliopsida</taxon>
        <taxon>eudicotyledons</taxon>
        <taxon>Gunneridae</taxon>
        <taxon>Pentapetalae</taxon>
        <taxon>asterids</taxon>
        <taxon>campanulids</taxon>
        <taxon>Asterales</taxon>
        <taxon>Asteraceae</taxon>
        <taxon>Asteroideae</taxon>
        <taxon>Heliantheae alliance</taxon>
        <taxon>Heliantheae</taxon>
        <taxon>Helianthus</taxon>
    </lineage>
</organism>
<dbReference type="InterPro" id="IPR056245">
    <property type="entry name" value="KH_DEAH11/12"/>
</dbReference>
<dbReference type="InterPro" id="IPR018957">
    <property type="entry name" value="Znf_C3HC4_RING-type"/>
</dbReference>
<keyword evidence="7" id="KW-0863">Zinc-finger</keyword>
<dbReference type="OMA" id="VEICNKC"/>
<dbReference type="InterPro" id="IPR027417">
    <property type="entry name" value="P-loop_NTPase"/>
</dbReference>
<dbReference type="Pfam" id="PF24638">
    <property type="entry name" value="KH_DEAH11_1st"/>
    <property type="match status" value="1"/>
</dbReference>
<dbReference type="SMART" id="SM00490">
    <property type="entry name" value="HELICc"/>
    <property type="match status" value="1"/>
</dbReference>
<comment type="similarity">
    <text evidence="1">Belongs to the DEAD box helicase family. DEAH subfamily.</text>
</comment>
<dbReference type="GO" id="GO:0008270">
    <property type="term" value="F:zinc ion binding"/>
    <property type="evidence" value="ECO:0007669"/>
    <property type="project" value="UniProtKB-KW"/>
</dbReference>
<dbReference type="Pfam" id="PF07717">
    <property type="entry name" value="OB_NTP_bind"/>
    <property type="match status" value="1"/>
</dbReference>
<dbReference type="FunFam" id="3.40.50.300:FF:002114">
    <property type="entry name" value="ATP-dependent RNA helicase DEAH12 chloroplastic"/>
    <property type="match status" value="1"/>
</dbReference>
<dbReference type="GO" id="GO:0016787">
    <property type="term" value="F:hydrolase activity"/>
    <property type="evidence" value="ECO:0007669"/>
    <property type="project" value="UniProtKB-KW"/>
</dbReference>
<dbReference type="SUPFAM" id="SSF57850">
    <property type="entry name" value="RING/U-box"/>
    <property type="match status" value="3"/>
</dbReference>
<dbReference type="Pfam" id="PF24637">
    <property type="entry name" value="RRM_DEAH11"/>
    <property type="match status" value="1"/>
</dbReference>